<proteinExistence type="predicted"/>
<accession>A0ABQ4NKY6</accession>
<name>A0ABQ4NKY6_9RHOB</name>
<dbReference type="Proteomes" id="UP000786693">
    <property type="component" value="Unassembled WGS sequence"/>
</dbReference>
<gene>
    <name evidence="2" type="ORF">JANAI62_17030</name>
</gene>
<sequence length="356" mass="37127">MGLGALLGLKRGALRGALRVCATLAPTLATGAGVIWLLTTNPLAQPFVERTAEDLSQTLERRIARQASPAWIASELDRAIASDDPDRVAMLLSLREDLGHSLDTEAAEALLARHQSLLPQALSCGRCMVDVATCPSLTHLAACAAPFELSPLGDINALRRGAVAWAAGDEVDHLDVSLALIGLGATVAVVASGGSSTAVKAGAGLTRMANRMGTLTPAAKGLLRVPVRWTAVPAYLSGRAALDTVTDLSHVARLGRFAADMDRVRRATSTAEALRLARHVDSPEDAARLARLAEAAGPRTSRSLAVLGKARAFRATLRLTEAAIGALLILWATVLHLAVVLGTRLGALALCTLVRL</sequence>
<keyword evidence="1" id="KW-1133">Transmembrane helix</keyword>
<keyword evidence="3" id="KW-1185">Reference proteome</keyword>
<evidence type="ECO:0000313" key="2">
    <source>
        <dbReference type="EMBL" id="GIT95080.1"/>
    </source>
</evidence>
<keyword evidence="1" id="KW-0472">Membrane</keyword>
<evidence type="ECO:0000313" key="3">
    <source>
        <dbReference type="Proteomes" id="UP000786693"/>
    </source>
</evidence>
<dbReference type="EMBL" id="BPFH01000003">
    <property type="protein sequence ID" value="GIT95080.1"/>
    <property type="molecule type" value="Genomic_DNA"/>
</dbReference>
<reference evidence="2 3" key="1">
    <citation type="submission" date="2021-05" db="EMBL/GenBank/DDBJ databases">
        <title>Bacteria Genome sequencing.</title>
        <authorList>
            <person name="Takabe Y."/>
            <person name="Nakajima Y."/>
            <person name="Suzuki S."/>
            <person name="Shiozaki T."/>
        </authorList>
    </citation>
    <scope>NUCLEOTIDE SEQUENCE [LARGE SCALE GENOMIC DNA]</scope>
    <source>
        <strain evidence="2 3">AI_62</strain>
    </source>
</reference>
<dbReference type="RefSeq" id="WP_220748599.1">
    <property type="nucleotide sequence ID" value="NZ_BPFH01000003.1"/>
</dbReference>
<evidence type="ECO:0000256" key="1">
    <source>
        <dbReference type="SAM" id="Phobius"/>
    </source>
</evidence>
<organism evidence="2 3">
    <name type="scientific">Jannaschia pagri</name>
    <dbReference type="NCBI Taxonomy" id="2829797"/>
    <lineage>
        <taxon>Bacteria</taxon>
        <taxon>Pseudomonadati</taxon>
        <taxon>Pseudomonadota</taxon>
        <taxon>Alphaproteobacteria</taxon>
        <taxon>Rhodobacterales</taxon>
        <taxon>Roseobacteraceae</taxon>
        <taxon>Jannaschia</taxon>
    </lineage>
</organism>
<keyword evidence="1" id="KW-0812">Transmembrane</keyword>
<protein>
    <submittedName>
        <fullName evidence="2">Uncharacterized protein</fullName>
    </submittedName>
</protein>
<comment type="caution">
    <text evidence="2">The sequence shown here is derived from an EMBL/GenBank/DDBJ whole genome shotgun (WGS) entry which is preliminary data.</text>
</comment>
<feature type="transmembrane region" description="Helical" evidence="1">
    <location>
        <begin position="328"/>
        <end position="354"/>
    </location>
</feature>